<dbReference type="Pfam" id="PF07702">
    <property type="entry name" value="UTRA"/>
    <property type="match status" value="1"/>
</dbReference>
<evidence type="ECO:0000256" key="1">
    <source>
        <dbReference type="SAM" id="MobiDB-lite"/>
    </source>
</evidence>
<sequence>MRLHGVEPLGLERSPHSDARPNTRIRWEPVHHFPGRNPIAEGTTHYVCRETGRIPVEGTDTTTVRLADSDEAQLLKVEQPAAVAVVLHVAFDQDHRPLVCEEGVTASHVFKQVDNYPMR</sequence>
<feature type="domain" description="UbiC transcription regulator-associated" evidence="2">
    <location>
        <begin position="41"/>
        <end position="105"/>
    </location>
</feature>
<evidence type="ECO:0000313" key="3">
    <source>
        <dbReference type="EMBL" id="QYX82983.1"/>
    </source>
</evidence>
<dbReference type="InterPro" id="IPR028978">
    <property type="entry name" value="Chorismate_lyase_/UTRA_dom_sf"/>
</dbReference>
<organism evidence="3 4">
    <name type="scientific">Streptomyces akebiae</name>
    <dbReference type="NCBI Taxonomy" id="2865673"/>
    <lineage>
        <taxon>Bacteria</taxon>
        <taxon>Bacillati</taxon>
        <taxon>Actinomycetota</taxon>
        <taxon>Actinomycetes</taxon>
        <taxon>Kitasatosporales</taxon>
        <taxon>Streptomycetaceae</taxon>
        <taxon>Streptomyces</taxon>
    </lineage>
</organism>
<dbReference type="SUPFAM" id="SSF64288">
    <property type="entry name" value="Chorismate lyase-like"/>
    <property type="match status" value="1"/>
</dbReference>
<keyword evidence="4" id="KW-1185">Reference proteome</keyword>
<dbReference type="Gene3D" id="3.40.1410.10">
    <property type="entry name" value="Chorismate lyase-like"/>
    <property type="match status" value="1"/>
</dbReference>
<reference evidence="3 4" key="1">
    <citation type="submission" date="2021-08" db="EMBL/GenBank/DDBJ databases">
        <authorList>
            <person name="Ping M."/>
        </authorList>
    </citation>
    <scope>NUCLEOTIDE SEQUENCE [LARGE SCALE GENOMIC DNA]</scope>
    <source>
        <strain evidence="3 4">MG28</strain>
    </source>
</reference>
<dbReference type="EMBL" id="CP080647">
    <property type="protein sequence ID" value="QYX82983.1"/>
    <property type="molecule type" value="Genomic_DNA"/>
</dbReference>
<dbReference type="Proteomes" id="UP000827138">
    <property type="component" value="Chromosome"/>
</dbReference>
<name>A0ABX8Y5F5_9ACTN</name>
<feature type="compositionally biased region" description="Basic and acidic residues" evidence="1">
    <location>
        <begin position="13"/>
        <end position="22"/>
    </location>
</feature>
<evidence type="ECO:0000259" key="2">
    <source>
        <dbReference type="Pfam" id="PF07702"/>
    </source>
</evidence>
<protein>
    <submittedName>
        <fullName evidence="3">UTRA domain-containing protein</fullName>
    </submittedName>
</protein>
<feature type="region of interest" description="Disordered" evidence="1">
    <location>
        <begin position="1"/>
        <end position="22"/>
    </location>
</feature>
<accession>A0ABX8Y5F5</accession>
<dbReference type="InterPro" id="IPR011663">
    <property type="entry name" value="UTRA"/>
</dbReference>
<evidence type="ECO:0000313" key="4">
    <source>
        <dbReference type="Proteomes" id="UP000827138"/>
    </source>
</evidence>
<proteinExistence type="predicted"/>
<gene>
    <name evidence="3" type="ORF">K1J60_15870</name>
</gene>